<dbReference type="SUPFAM" id="SSF54373">
    <property type="entry name" value="FAD-linked reductases, C-terminal domain"/>
    <property type="match status" value="1"/>
</dbReference>
<evidence type="ECO:0000256" key="6">
    <source>
        <dbReference type="ARBA" id="ARBA00047321"/>
    </source>
</evidence>
<evidence type="ECO:0000256" key="2">
    <source>
        <dbReference type="ARBA" id="ARBA00005833"/>
    </source>
</evidence>
<evidence type="ECO:0000256" key="4">
    <source>
        <dbReference type="ARBA" id="ARBA00017871"/>
    </source>
</evidence>
<dbReference type="GO" id="GO:0009063">
    <property type="term" value="P:amino acid catabolic process"/>
    <property type="evidence" value="ECO:0007669"/>
    <property type="project" value="TreeGrafter"/>
</dbReference>
<dbReference type="Gene3D" id="1.20.1440.240">
    <property type="match status" value="1"/>
</dbReference>
<dbReference type="PROSITE" id="PS51318">
    <property type="entry name" value="TAT"/>
    <property type="match status" value="1"/>
</dbReference>
<dbReference type="InterPro" id="IPR002937">
    <property type="entry name" value="Amino_oxidase"/>
</dbReference>
<keyword evidence="9" id="KW-1185">Reference proteome</keyword>
<proteinExistence type="inferred from homology"/>
<dbReference type="PANTHER" id="PTHR10742">
    <property type="entry name" value="FLAVIN MONOAMINE OXIDASE"/>
    <property type="match status" value="1"/>
</dbReference>
<dbReference type="Proteomes" id="UP000559626">
    <property type="component" value="Unassembled WGS sequence"/>
</dbReference>
<accession>A0A7Y0AC12</accession>
<comment type="caution">
    <text evidence="8">The sequence shown here is derived from an EMBL/GenBank/DDBJ whole genome shotgun (WGS) entry which is preliminary data.</text>
</comment>
<dbReference type="Pfam" id="PF01593">
    <property type="entry name" value="Amino_oxidase"/>
    <property type="match status" value="1"/>
</dbReference>
<evidence type="ECO:0000256" key="3">
    <source>
        <dbReference type="ARBA" id="ARBA00012535"/>
    </source>
</evidence>
<dbReference type="GO" id="GO:0050361">
    <property type="term" value="F:tryptophan 2-monooxygenase activity"/>
    <property type="evidence" value="ECO:0007669"/>
    <property type="project" value="UniProtKB-EC"/>
</dbReference>
<dbReference type="GO" id="GO:0001716">
    <property type="term" value="F:L-amino-acid oxidase activity"/>
    <property type="evidence" value="ECO:0007669"/>
    <property type="project" value="TreeGrafter"/>
</dbReference>
<dbReference type="InterPro" id="IPR036188">
    <property type="entry name" value="FAD/NAD-bd_sf"/>
</dbReference>
<evidence type="ECO:0000313" key="8">
    <source>
        <dbReference type="EMBL" id="NML64570.1"/>
    </source>
</evidence>
<evidence type="ECO:0000256" key="1">
    <source>
        <dbReference type="ARBA" id="ARBA00004814"/>
    </source>
</evidence>
<name>A0A7Y0AC12_9BACT</name>
<dbReference type="EMBL" id="JABBGH010000001">
    <property type="protein sequence ID" value="NML64570.1"/>
    <property type="molecule type" value="Genomic_DNA"/>
</dbReference>
<comment type="catalytic activity">
    <reaction evidence="6">
        <text>L-tryptophan + O2 = indole-3-acetamide + CO2 + H2O</text>
        <dbReference type="Rhea" id="RHEA:16165"/>
        <dbReference type="ChEBI" id="CHEBI:15377"/>
        <dbReference type="ChEBI" id="CHEBI:15379"/>
        <dbReference type="ChEBI" id="CHEBI:16031"/>
        <dbReference type="ChEBI" id="CHEBI:16526"/>
        <dbReference type="ChEBI" id="CHEBI:57912"/>
        <dbReference type="EC" id="1.13.12.3"/>
    </reaction>
</comment>
<keyword evidence="5" id="KW-0073">Auxin biosynthesis</keyword>
<dbReference type="GO" id="GO:0009851">
    <property type="term" value="P:auxin biosynthetic process"/>
    <property type="evidence" value="ECO:0007669"/>
    <property type="project" value="UniProtKB-KW"/>
</dbReference>
<feature type="domain" description="Amine oxidase" evidence="7">
    <location>
        <begin position="54"/>
        <end position="510"/>
    </location>
</feature>
<dbReference type="InterPro" id="IPR050281">
    <property type="entry name" value="Flavin_monoamine_oxidase"/>
</dbReference>
<dbReference type="EC" id="1.13.12.3" evidence="3"/>
<dbReference type="PANTHER" id="PTHR10742:SF342">
    <property type="entry name" value="AMINE OXIDASE"/>
    <property type="match status" value="1"/>
</dbReference>
<evidence type="ECO:0000259" key="7">
    <source>
        <dbReference type="Pfam" id="PF01593"/>
    </source>
</evidence>
<dbReference type="AlphaFoldDB" id="A0A7Y0AC12"/>
<protein>
    <recommendedName>
        <fullName evidence="4">Tryptophan 2-monooxygenase</fullName>
        <ecNumber evidence="3">1.13.12.3</ecNumber>
    </recommendedName>
</protein>
<dbReference type="InterPro" id="IPR006311">
    <property type="entry name" value="TAT_signal"/>
</dbReference>
<evidence type="ECO:0000256" key="5">
    <source>
        <dbReference type="ARBA" id="ARBA00023070"/>
    </source>
</evidence>
<dbReference type="SUPFAM" id="SSF51905">
    <property type="entry name" value="FAD/NAD(P)-binding domain"/>
    <property type="match status" value="1"/>
</dbReference>
<gene>
    <name evidence="8" type="ORF">HHL22_05065</name>
</gene>
<evidence type="ECO:0000313" key="9">
    <source>
        <dbReference type="Proteomes" id="UP000559626"/>
    </source>
</evidence>
<dbReference type="Gene3D" id="3.90.660.10">
    <property type="match status" value="1"/>
</dbReference>
<comment type="similarity">
    <text evidence="2">Belongs to the tryptophan 2-monooxygenase family.</text>
</comment>
<reference evidence="8 9" key="1">
    <citation type="submission" date="2020-04" db="EMBL/GenBank/DDBJ databases">
        <title>Hymenobacter polaris sp. nov., isolated from Arctic soil.</title>
        <authorList>
            <person name="Dahal R.H."/>
        </authorList>
    </citation>
    <scope>NUCLEOTIDE SEQUENCE [LARGE SCALE GENOMIC DNA]</scope>
    <source>
        <strain evidence="8 9">RP-2-7</strain>
    </source>
</reference>
<comment type="pathway">
    <text evidence="1">Plant hormone metabolism; auxin biosynthesis.</text>
</comment>
<dbReference type="Gene3D" id="3.50.50.60">
    <property type="entry name" value="FAD/NAD(P)-binding domain"/>
    <property type="match status" value="1"/>
</dbReference>
<sequence>MSRRAFLTKSATLGAGAYPAMLALNLLPAAPAHAFKLQPGSGQGKHVLLLGGGLAGLTAAYELRKLGYRCTILEARERAGGRCWSVRNGSTTQETTNPSHTASFDNGLYFNAGPSRIPHHHQLTMHYCKELGVPLEVYNNVNEGSYYFAEGKGPLSNKKVRAREIHNDVRGYTTELLAKALHTSQVDTGLSPEDAAKVLEFLRAEGGLDIDRLYKASARRGYVEAPGAGARVGKIANPYRLADIVQSGLLDPDFYNVAEYTYELQMTMFQAVGGMDRIAQALQQRVADCLHLRAEVTDILNQPDGVKVTYRDPQGTHELTADLCICTLPLPVLSNVRHNFSGDVSRAIDFVPYIQTSKIGLQFKRRFWEEDEQIYGGITHTNNELTQIFYPSYDYLSQKGILIGYYNFNEKAKAVGELPYAEREQLALRKGQLIHPQYPKEFEHSFSVSWQKQPYSLGGWALYTPEQRQTLYPALLRPEQRVYFAGEHTTYLTAWMAGAFESARSTVAAVHSRLSEQRVAYPSVKPVSN</sequence>
<organism evidence="8 9">
    <name type="scientific">Hymenobacter polaris</name>
    <dbReference type="NCBI Taxonomy" id="2682546"/>
    <lineage>
        <taxon>Bacteria</taxon>
        <taxon>Pseudomonadati</taxon>
        <taxon>Bacteroidota</taxon>
        <taxon>Cytophagia</taxon>
        <taxon>Cytophagales</taxon>
        <taxon>Hymenobacteraceae</taxon>
        <taxon>Hymenobacter</taxon>
    </lineage>
</organism>